<sequence>MTGILGVVQWVKALGVGPTDYADGGINATTMFEAGRCVFYLSVMQIQARVNDGVYTEEKLQEYTDVQSRPSPTPLSENGTAFFFLDIYADLVNYTLTYLPPFALNSPNTINVFTMTNNMFGQISSLIWNSNFLNGMINVAYSGGAAGLALNGKTTNEDLLLLYEANNITRAMKNLAQYITTEMRAAESENLEQYNTSMVAQDQAVLGKVWTQKQFVSVRWAWLALPAALVGLTLCLFIVVCLKTKNSAVGAWTSNPLTVLFHGRVLGGLGDFRLDTLKTGEEMNKFAEKVRVRVTEEI</sequence>
<dbReference type="EMBL" id="JAPEVB010000005">
    <property type="protein sequence ID" value="KAJ4387383.1"/>
    <property type="molecule type" value="Genomic_DNA"/>
</dbReference>
<evidence type="ECO:0000313" key="3">
    <source>
        <dbReference type="Proteomes" id="UP001140453"/>
    </source>
</evidence>
<reference evidence="2" key="1">
    <citation type="submission" date="2022-10" db="EMBL/GenBank/DDBJ databases">
        <title>Tapping the CABI collections for fungal endophytes: first genome assemblies for Collariella, Neodidymelliopsis, Ascochyta clinopodiicola, Didymella pomorum, Didymosphaeria variabile, Neocosmospora piperis and Neocucurbitaria cava.</title>
        <authorList>
            <person name="Hill R."/>
        </authorList>
    </citation>
    <scope>NUCLEOTIDE SEQUENCE</scope>
    <source>
        <strain evidence="2">IMI 355082</strain>
    </source>
</reference>
<evidence type="ECO:0000313" key="2">
    <source>
        <dbReference type="EMBL" id="KAJ4387383.1"/>
    </source>
</evidence>
<name>A0A9W8YNA5_9PEZI</name>
<comment type="caution">
    <text evidence="2">The sequence shown here is derived from an EMBL/GenBank/DDBJ whole genome shotgun (WGS) entry which is preliminary data.</text>
</comment>
<keyword evidence="1" id="KW-0812">Transmembrane</keyword>
<keyword evidence="1" id="KW-0472">Membrane</keyword>
<dbReference type="OrthoDB" id="5376804at2759"/>
<proteinExistence type="predicted"/>
<dbReference type="Proteomes" id="UP001140453">
    <property type="component" value="Unassembled WGS sequence"/>
</dbReference>
<dbReference type="PANTHER" id="PTHR35394:SF5">
    <property type="entry name" value="DUF3176 DOMAIN-CONTAINING PROTEIN"/>
    <property type="match status" value="1"/>
</dbReference>
<protein>
    <submittedName>
        <fullName evidence="2">Uncharacterized protein</fullName>
    </submittedName>
</protein>
<organism evidence="2 3">
    <name type="scientific">Gnomoniopsis smithogilvyi</name>
    <dbReference type="NCBI Taxonomy" id="1191159"/>
    <lineage>
        <taxon>Eukaryota</taxon>
        <taxon>Fungi</taxon>
        <taxon>Dikarya</taxon>
        <taxon>Ascomycota</taxon>
        <taxon>Pezizomycotina</taxon>
        <taxon>Sordariomycetes</taxon>
        <taxon>Sordariomycetidae</taxon>
        <taxon>Diaporthales</taxon>
        <taxon>Gnomoniaceae</taxon>
        <taxon>Gnomoniopsis</taxon>
    </lineage>
</organism>
<gene>
    <name evidence="2" type="ORF">N0V93_007974</name>
</gene>
<dbReference type="PANTHER" id="PTHR35394">
    <property type="entry name" value="DUF3176 DOMAIN-CONTAINING PROTEIN"/>
    <property type="match status" value="1"/>
</dbReference>
<accession>A0A9W8YNA5</accession>
<evidence type="ECO:0000256" key="1">
    <source>
        <dbReference type="SAM" id="Phobius"/>
    </source>
</evidence>
<keyword evidence="3" id="KW-1185">Reference proteome</keyword>
<keyword evidence="1" id="KW-1133">Transmembrane helix</keyword>
<dbReference type="AlphaFoldDB" id="A0A9W8YNA5"/>
<feature type="transmembrane region" description="Helical" evidence="1">
    <location>
        <begin position="220"/>
        <end position="242"/>
    </location>
</feature>